<dbReference type="Proteomes" id="UP001055879">
    <property type="component" value="Linkage Group LG01"/>
</dbReference>
<proteinExistence type="predicted"/>
<sequence>MDDNSPPGASRELPMPSSRSDYQAKPGVDPDPILITPSEMKPQAPNNHYVEFKLLKIDPLVFSILQNHPMRYALTIYGTIPEIFVQQAWKTIKVTTKSVGTERISQFELQIDHFKSILDYQRFRYILNLPEDDAREGRISYNDFPTDTEVFQGIRNLGYNAFKEDIQSTKLCALSEVLHNYSQKHAQKQQRHPKETKSSSCTSKCNEISDEAKEGFSYFMPIPEGLLDYADPKSECVVSYRESMGQPGPVIPTQGSILRREESRPRLEASGSQSITQRSVTPSANESQVSENETDPTAEADDCEEIPSTTSENDETEHDGVAAADDDDDNDGYDFDQNDQDQGDAGIQADDTENVDVFEQFYVDADMEIDLDTTIRNVVGEIRSNEGALVEILNERMSVMERKEYGERVCNQTYRYKRAATSTTSSHVLRASVEQSSCSIGTPRVDSIAELQGPGGSPAIANITPTMNTGHAVASSNVMTTESLRDSDVTLPVFVMQESLNGALKDVETKLLDKIEEEVCGVNRLLKGKEPVVKSEYVSQVQPTPQSTQPADMSINELKSLLFAKLLSQAPENQTVADLLSLLQSQHQTQTPPSVQPTDVFRASEFNYFKVDKDVERESTDHGNVMTDQNECRELVLYVDSKVEPRVSKPKVATRAEILEITGMEFVDIIDLSSDDEEEAFEKYAKFWKVKEEEKENFMEGSDEKNVQDDVIPEGEANFLDTLLEENRDSDSLQIIYEQGTPNDIHLSPVHSDMPEVTTVAPVFPLFSEFNFPEASEVPISQSEVGLSNVPKAPLVPTKTEHAVKNKSGIVTIKEVRLKKFFKIWYGDFHVQRRDMSERIFTEADFQFLNVDDLKHMYHLFRTMAIRKENIIFTLEAIKRFMRRHIFYTYFYDFQLGIETNQKKVNMLKPNLTLSNIDNYDMFTVLEEPELGQGGEHLPRRVKLVMLRILEAIDDRIDFRRGIMRFESLLGIRDNRVRIFTN</sequence>
<evidence type="ECO:0000313" key="2">
    <source>
        <dbReference type="Proteomes" id="UP001055879"/>
    </source>
</evidence>
<reference evidence="1 2" key="2">
    <citation type="journal article" date="2022" name="Mol. Ecol. Resour.">
        <title>The genomes of chicory, endive, great burdock and yacon provide insights into Asteraceae paleo-polyploidization history and plant inulin production.</title>
        <authorList>
            <person name="Fan W."/>
            <person name="Wang S."/>
            <person name="Wang H."/>
            <person name="Wang A."/>
            <person name="Jiang F."/>
            <person name="Liu H."/>
            <person name="Zhao H."/>
            <person name="Xu D."/>
            <person name="Zhang Y."/>
        </authorList>
    </citation>
    <scope>NUCLEOTIDE SEQUENCE [LARGE SCALE GENOMIC DNA]</scope>
    <source>
        <strain evidence="2">cv. Niubang</strain>
    </source>
</reference>
<name>A0ACB9FI68_ARCLA</name>
<gene>
    <name evidence="1" type="ORF">L6452_01980</name>
</gene>
<reference evidence="2" key="1">
    <citation type="journal article" date="2022" name="Mol. Ecol. Resour.">
        <title>The genomes of chicory, endive, great burdock and yacon provide insights into Asteraceae palaeo-polyploidization history and plant inulin production.</title>
        <authorList>
            <person name="Fan W."/>
            <person name="Wang S."/>
            <person name="Wang H."/>
            <person name="Wang A."/>
            <person name="Jiang F."/>
            <person name="Liu H."/>
            <person name="Zhao H."/>
            <person name="Xu D."/>
            <person name="Zhang Y."/>
        </authorList>
    </citation>
    <scope>NUCLEOTIDE SEQUENCE [LARGE SCALE GENOMIC DNA]</scope>
    <source>
        <strain evidence="2">cv. Niubang</strain>
    </source>
</reference>
<comment type="caution">
    <text evidence="1">The sequence shown here is derived from an EMBL/GenBank/DDBJ whole genome shotgun (WGS) entry which is preliminary data.</text>
</comment>
<accession>A0ACB9FI68</accession>
<evidence type="ECO:0000313" key="1">
    <source>
        <dbReference type="EMBL" id="KAI3770835.1"/>
    </source>
</evidence>
<keyword evidence="2" id="KW-1185">Reference proteome</keyword>
<organism evidence="1 2">
    <name type="scientific">Arctium lappa</name>
    <name type="common">Greater burdock</name>
    <name type="synonym">Lappa major</name>
    <dbReference type="NCBI Taxonomy" id="4217"/>
    <lineage>
        <taxon>Eukaryota</taxon>
        <taxon>Viridiplantae</taxon>
        <taxon>Streptophyta</taxon>
        <taxon>Embryophyta</taxon>
        <taxon>Tracheophyta</taxon>
        <taxon>Spermatophyta</taxon>
        <taxon>Magnoliopsida</taxon>
        <taxon>eudicotyledons</taxon>
        <taxon>Gunneridae</taxon>
        <taxon>Pentapetalae</taxon>
        <taxon>asterids</taxon>
        <taxon>campanulids</taxon>
        <taxon>Asterales</taxon>
        <taxon>Asteraceae</taxon>
        <taxon>Carduoideae</taxon>
        <taxon>Cardueae</taxon>
        <taxon>Arctiinae</taxon>
        <taxon>Arctium</taxon>
    </lineage>
</organism>
<dbReference type="EMBL" id="CM042047">
    <property type="protein sequence ID" value="KAI3770835.1"/>
    <property type="molecule type" value="Genomic_DNA"/>
</dbReference>
<protein>
    <submittedName>
        <fullName evidence="1">Uncharacterized protein</fullName>
    </submittedName>
</protein>